<feature type="chain" id="PRO_5016244718" description="Hydrophobic seed protein domain-containing protein" evidence="4">
    <location>
        <begin position="26"/>
        <end position="188"/>
    </location>
</feature>
<feature type="region of interest" description="Disordered" evidence="3">
    <location>
        <begin position="29"/>
        <end position="104"/>
    </location>
</feature>
<dbReference type="CDD" id="cd01958">
    <property type="entry name" value="HPS_like"/>
    <property type="match status" value="1"/>
</dbReference>
<dbReference type="Gene3D" id="1.10.110.10">
    <property type="entry name" value="Plant lipid-transfer and hydrophobic proteins"/>
    <property type="match status" value="1"/>
</dbReference>
<comment type="similarity">
    <text evidence="1">Belongs to the plant LTP family. PEARLI1 subfamily.</text>
</comment>
<dbReference type="AlphaFoldDB" id="A0A2Z6MIX5"/>
<protein>
    <recommendedName>
        <fullName evidence="5">Hydrophobic seed protein domain-containing protein</fullName>
    </recommendedName>
</protein>
<feature type="compositionally biased region" description="Pro residues" evidence="3">
    <location>
        <begin position="31"/>
        <end position="98"/>
    </location>
</feature>
<evidence type="ECO:0000313" key="6">
    <source>
        <dbReference type="EMBL" id="GAU23135.1"/>
    </source>
</evidence>
<evidence type="ECO:0000256" key="4">
    <source>
        <dbReference type="SAM" id="SignalP"/>
    </source>
</evidence>
<accession>A0A2Z6MIX5</accession>
<evidence type="ECO:0000313" key="7">
    <source>
        <dbReference type="Proteomes" id="UP000242715"/>
    </source>
</evidence>
<dbReference type="SUPFAM" id="SSF47699">
    <property type="entry name" value="Bifunctional inhibitor/lipid-transfer protein/seed storage 2S albumin"/>
    <property type="match status" value="1"/>
</dbReference>
<dbReference type="Proteomes" id="UP000242715">
    <property type="component" value="Unassembled WGS sequence"/>
</dbReference>
<gene>
    <name evidence="6" type="ORF">TSUD_305830</name>
</gene>
<keyword evidence="2 4" id="KW-0732">Signal</keyword>
<evidence type="ECO:0000259" key="5">
    <source>
        <dbReference type="Pfam" id="PF14547"/>
    </source>
</evidence>
<dbReference type="InterPro" id="IPR036312">
    <property type="entry name" value="Bifun_inhib/LTP/seed_sf"/>
</dbReference>
<dbReference type="InterPro" id="IPR051636">
    <property type="entry name" value="Plant_LTP/defense-related"/>
</dbReference>
<evidence type="ECO:0000256" key="1">
    <source>
        <dbReference type="ARBA" id="ARBA00008965"/>
    </source>
</evidence>
<proteinExistence type="inferred from homology"/>
<dbReference type="PRINTS" id="PR01217">
    <property type="entry name" value="PRICHEXTENSN"/>
</dbReference>
<reference evidence="7" key="1">
    <citation type="journal article" date="2017" name="Front. Plant Sci.">
        <title>Climate Clever Clovers: New Paradigm to Reduce the Environmental Footprint of Ruminants by Breeding Low Methanogenic Forages Utilizing Haplotype Variation.</title>
        <authorList>
            <person name="Kaur P."/>
            <person name="Appels R."/>
            <person name="Bayer P.E."/>
            <person name="Keeble-Gagnere G."/>
            <person name="Wang J."/>
            <person name="Hirakawa H."/>
            <person name="Shirasawa K."/>
            <person name="Vercoe P."/>
            <person name="Stefanova K."/>
            <person name="Durmic Z."/>
            <person name="Nichols P."/>
            <person name="Revell C."/>
            <person name="Isobe S.N."/>
            <person name="Edwards D."/>
            <person name="Erskine W."/>
        </authorList>
    </citation>
    <scope>NUCLEOTIDE SEQUENCE [LARGE SCALE GENOMIC DNA]</scope>
    <source>
        <strain evidence="7">cv. Daliak</strain>
    </source>
</reference>
<evidence type="ECO:0000256" key="2">
    <source>
        <dbReference type="ARBA" id="ARBA00022729"/>
    </source>
</evidence>
<dbReference type="PANTHER" id="PTHR31731">
    <property type="match status" value="1"/>
</dbReference>
<evidence type="ECO:0000256" key="3">
    <source>
        <dbReference type="SAM" id="MobiDB-lite"/>
    </source>
</evidence>
<name>A0A2Z6MIX5_TRISU</name>
<dbReference type="InterPro" id="IPR027923">
    <property type="entry name" value="Hydrophob_seed_dom"/>
</dbReference>
<feature type="signal peptide" evidence="4">
    <location>
        <begin position="1"/>
        <end position="25"/>
    </location>
</feature>
<feature type="domain" description="Hydrophobic seed protein" evidence="5">
    <location>
        <begin position="105"/>
        <end position="188"/>
    </location>
</feature>
<dbReference type="FunFam" id="1.10.110.10:FF:000003">
    <property type="entry name" value="pEARLI1-like lipid transfer protein 1"/>
    <property type="match status" value="1"/>
</dbReference>
<sequence length="188" mass="18643">MASNNKFSALILVFSLLAYSTFTNACNGSCPPSPMLTPPPSASPPSSTPPPSASPPPPSASPPSPTSPPSASPTPPPSASLPPPSASPPSPTPPPSASPPSQGQCPIDTLKLGVCADVLGLVNIIIGNPPSGSNCCPLIQGLVDLEAALCLCTALKANVLGINLNIPIALSLILSACQKTVPLGFQCP</sequence>
<dbReference type="Pfam" id="PF14547">
    <property type="entry name" value="Hydrophob_seed"/>
    <property type="match status" value="1"/>
</dbReference>
<keyword evidence="7" id="KW-1185">Reference proteome</keyword>
<organism evidence="6 7">
    <name type="scientific">Trifolium subterraneum</name>
    <name type="common">Subterranean clover</name>
    <dbReference type="NCBI Taxonomy" id="3900"/>
    <lineage>
        <taxon>Eukaryota</taxon>
        <taxon>Viridiplantae</taxon>
        <taxon>Streptophyta</taxon>
        <taxon>Embryophyta</taxon>
        <taxon>Tracheophyta</taxon>
        <taxon>Spermatophyta</taxon>
        <taxon>Magnoliopsida</taxon>
        <taxon>eudicotyledons</taxon>
        <taxon>Gunneridae</taxon>
        <taxon>Pentapetalae</taxon>
        <taxon>rosids</taxon>
        <taxon>fabids</taxon>
        <taxon>Fabales</taxon>
        <taxon>Fabaceae</taxon>
        <taxon>Papilionoideae</taxon>
        <taxon>50 kb inversion clade</taxon>
        <taxon>NPAAA clade</taxon>
        <taxon>Hologalegina</taxon>
        <taxon>IRL clade</taxon>
        <taxon>Trifolieae</taxon>
        <taxon>Trifolium</taxon>
    </lineage>
</organism>
<dbReference type="OrthoDB" id="696558at2759"/>
<dbReference type="EMBL" id="DF973264">
    <property type="protein sequence ID" value="GAU23135.1"/>
    <property type="molecule type" value="Genomic_DNA"/>
</dbReference>